<comment type="subcellular location">
    <subcellularLocation>
        <location evidence="8">Cell inner membrane</location>
        <topology evidence="8">Multi-pass membrane protein</topology>
    </subcellularLocation>
    <subcellularLocation>
        <location evidence="1">Cell membrane</location>
        <topology evidence="1">Multi-pass membrane protein</topology>
    </subcellularLocation>
</comment>
<dbReference type="PROSITE" id="PS50850">
    <property type="entry name" value="MFS"/>
    <property type="match status" value="1"/>
</dbReference>
<keyword evidence="11" id="KW-1185">Reference proteome</keyword>
<feature type="transmembrane region" description="Helical" evidence="8">
    <location>
        <begin position="12"/>
        <end position="33"/>
    </location>
</feature>
<evidence type="ECO:0000259" key="9">
    <source>
        <dbReference type="PROSITE" id="PS50850"/>
    </source>
</evidence>
<dbReference type="EMBL" id="MDTU01000002">
    <property type="protein sequence ID" value="ODN41601.1"/>
    <property type="molecule type" value="Genomic_DNA"/>
</dbReference>
<dbReference type="RefSeq" id="WP_069314065.1">
    <property type="nucleotide sequence ID" value="NZ_MDTU01000002.1"/>
</dbReference>
<dbReference type="InterPro" id="IPR020846">
    <property type="entry name" value="MFS_dom"/>
</dbReference>
<proteinExistence type="inferred from homology"/>
<gene>
    <name evidence="10" type="ORF">BGC07_16015</name>
</gene>
<feature type="transmembrane region" description="Helical" evidence="8">
    <location>
        <begin position="45"/>
        <end position="65"/>
    </location>
</feature>
<keyword evidence="5 8" id="KW-0812">Transmembrane</keyword>
<comment type="similarity">
    <text evidence="2 8">Belongs to the major facilitator superfamily. Bcr/CmlA family.</text>
</comment>
<keyword evidence="3 8" id="KW-0813">Transport</keyword>
<accession>A0ABX3A1R1</accession>
<dbReference type="PANTHER" id="PTHR23502:SF132">
    <property type="entry name" value="POLYAMINE TRANSPORTER 2-RELATED"/>
    <property type="match status" value="1"/>
</dbReference>
<feature type="transmembrane region" description="Helical" evidence="8">
    <location>
        <begin position="136"/>
        <end position="160"/>
    </location>
</feature>
<feature type="domain" description="Major facilitator superfamily (MFS) profile" evidence="9">
    <location>
        <begin position="11"/>
        <end position="396"/>
    </location>
</feature>
<evidence type="ECO:0000256" key="3">
    <source>
        <dbReference type="ARBA" id="ARBA00022448"/>
    </source>
</evidence>
<dbReference type="Proteomes" id="UP000094329">
    <property type="component" value="Unassembled WGS sequence"/>
</dbReference>
<organism evidence="10 11">
    <name type="scientific">Piscirickettsia litoralis</name>
    <dbReference type="NCBI Taxonomy" id="1891921"/>
    <lineage>
        <taxon>Bacteria</taxon>
        <taxon>Pseudomonadati</taxon>
        <taxon>Pseudomonadota</taxon>
        <taxon>Gammaproteobacteria</taxon>
        <taxon>Thiotrichales</taxon>
        <taxon>Piscirickettsiaceae</taxon>
        <taxon>Piscirickettsia</taxon>
    </lineage>
</organism>
<keyword evidence="8" id="KW-0997">Cell inner membrane</keyword>
<evidence type="ECO:0000313" key="10">
    <source>
        <dbReference type="EMBL" id="ODN41601.1"/>
    </source>
</evidence>
<evidence type="ECO:0000313" key="11">
    <source>
        <dbReference type="Proteomes" id="UP000094329"/>
    </source>
</evidence>
<feature type="transmembrane region" description="Helical" evidence="8">
    <location>
        <begin position="77"/>
        <end position="96"/>
    </location>
</feature>
<evidence type="ECO:0000256" key="5">
    <source>
        <dbReference type="ARBA" id="ARBA00022692"/>
    </source>
</evidence>
<feature type="transmembrane region" description="Helical" evidence="8">
    <location>
        <begin position="166"/>
        <end position="185"/>
    </location>
</feature>
<feature type="transmembrane region" description="Helical" evidence="8">
    <location>
        <begin position="251"/>
        <end position="269"/>
    </location>
</feature>
<dbReference type="InterPro" id="IPR004812">
    <property type="entry name" value="Efflux_drug-R_Bcr/CmlA"/>
</dbReference>
<keyword evidence="6 8" id="KW-1133">Transmembrane helix</keyword>
<evidence type="ECO:0000256" key="8">
    <source>
        <dbReference type="RuleBase" id="RU365088"/>
    </source>
</evidence>
<feature type="transmembrane region" description="Helical" evidence="8">
    <location>
        <begin position="372"/>
        <end position="391"/>
    </location>
</feature>
<keyword evidence="7 8" id="KW-0472">Membrane</keyword>
<dbReference type="CDD" id="cd17320">
    <property type="entry name" value="MFS_MdfA_MDR_like"/>
    <property type="match status" value="1"/>
</dbReference>
<protein>
    <recommendedName>
        <fullName evidence="8">Bcr/CflA family efflux transporter</fullName>
    </recommendedName>
</protein>
<evidence type="ECO:0000256" key="4">
    <source>
        <dbReference type="ARBA" id="ARBA00022475"/>
    </source>
</evidence>
<dbReference type="InterPro" id="IPR011701">
    <property type="entry name" value="MFS"/>
</dbReference>
<evidence type="ECO:0000256" key="2">
    <source>
        <dbReference type="ARBA" id="ARBA00006236"/>
    </source>
</evidence>
<feature type="transmembrane region" description="Helical" evidence="8">
    <location>
        <begin position="307"/>
        <end position="333"/>
    </location>
</feature>
<keyword evidence="4" id="KW-1003">Cell membrane</keyword>
<sequence>MQISKLRTSGLIVYLSLLAAITPFSTDIYLASMPVIAKQFQSTSTLLQLTLSLFFIGFALGQLFWGPLSDKIGRKPAVIIGITIYLIASILCAFSTNITQLIIFRLLQALGACSGVVIAMAMVKDIFTEHNRMTKMLSFMVTIMTLAPMVAPVIGSYLLVHFHWQSNFYFLAAYGLLLILTMLLIKESHPKIARKPLPINKLACAYIEQIKCKPFLVITAAVSTNFCIMFAFISSSPFIYINIYKVSAVQFGYLFAFNAFSLILGSFTLNKLKKSLSDPKIMCLGAIGSTVTAIVMSILLSVNPTQILNMILPSFIITFFVGLLMPLLMSLALKHVVHYTGITSALIGIFRFSAAALTSVFMGVLITNHPSPLPLVMLVLSIFTLIFIKCYQNNLTL</sequence>
<dbReference type="Gene3D" id="1.20.1720.10">
    <property type="entry name" value="Multidrug resistance protein D"/>
    <property type="match status" value="1"/>
</dbReference>
<feature type="transmembrane region" description="Helical" evidence="8">
    <location>
        <begin position="102"/>
        <end position="124"/>
    </location>
</feature>
<evidence type="ECO:0000256" key="7">
    <source>
        <dbReference type="ARBA" id="ARBA00023136"/>
    </source>
</evidence>
<feature type="transmembrane region" description="Helical" evidence="8">
    <location>
        <begin position="281"/>
        <end position="301"/>
    </location>
</feature>
<name>A0ABX3A1R1_9GAMM</name>
<dbReference type="NCBIfam" id="TIGR00710">
    <property type="entry name" value="efflux_Bcr_CflA"/>
    <property type="match status" value="1"/>
</dbReference>
<evidence type="ECO:0000256" key="1">
    <source>
        <dbReference type="ARBA" id="ARBA00004651"/>
    </source>
</evidence>
<dbReference type="SUPFAM" id="SSF103473">
    <property type="entry name" value="MFS general substrate transporter"/>
    <property type="match status" value="1"/>
</dbReference>
<dbReference type="Pfam" id="PF07690">
    <property type="entry name" value="MFS_1"/>
    <property type="match status" value="1"/>
</dbReference>
<dbReference type="InterPro" id="IPR036259">
    <property type="entry name" value="MFS_trans_sf"/>
</dbReference>
<feature type="transmembrane region" description="Helical" evidence="8">
    <location>
        <begin position="345"/>
        <end position="366"/>
    </location>
</feature>
<comment type="caution">
    <text evidence="10">The sequence shown here is derived from an EMBL/GenBank/DDBJ whole genome shotgun (WGS) entry which is preliminary data.</text>
</comment>
<reference evidence="10 11" key="1">
    <citation type="submission" date="2016-08" db="EMBL/GenBank/DDBJ databases">
        <title>Draft genome sequence of Candidatus Piscirickettsia litoralis, from seawater.</title>
        <authorList>
            <person name="Wan X."/>
            <person name="Lee A.J."/>
            <person name="Hou S."/>
            <person name="Donachie S.P."/>
        </authorList>
    </citation>
    <scope>NUCLEOTIDE SEQUENCE [LARGE SCALE GENOMIC DNA]</scope>
    <source>
        <strain evidence="10 11">Y2</strain>
    </source>
</reference>
<feature type="transmembrane region" description="Helical" evidence="8">
    <location>
        <begin position="215"/>
        <end position="239"/>
    </location>
</feature>
<dbReference type="PANTHER" id="PTHR23502">
    <property type="entry name" value="MAJOR FACILITATOR SUPERFAMILY"/>
    <property type="match status" value="1"/>
</dbReference>
<evidence type="ECO:0000256" key="6">
    <source>
        <dbReference type="ARBA" id="ARBA00022989"/>
    </source>
</evidence>